<feature type="signal peptide" evidence="1">
    <location>
        <begin position="1"/>
        <end position="22"/>
    </location>
</feature>
<protein>
    <submittedName>
        <fullName evidence="2">Uncharacterized protein</fullName>
    </submittedName>
</protein>
<name>A0A7L5E5T0_9SPHI</name>
<dbReference type="RefSeq" id="WP_169610053.1">
    <property type="nucleotide sequence ID" value="NZ_CP051682.1"/>
</dbReference>
<dbReference type="Proteomes" id="UP000503278">
    <property type="component" value="Chromosome"/>
</dbReference>
<evidence type="ECO:0000313" key="3">
    <source>
        <dbReference type="Proteomes" id="UP000503278"/>
    </source>
</evidence>
<organism evidence="2 3">
    <name type="scientific">Mucilaginibacter robiniae</name>
    <dbReference type="NCBI Taxonomy" id="2728022"/>
    <lineage>
        <taxon>Bacteria</taxon>
        <taxon>Pseudomonadati</taxon>
        <taxon>Bacteroidota</taxon>
        <taxon>Sphingobacteriia</taxon>
        <taxon>Sphingobacteriales</taxon>
        <taxon>Sphingobacteriaceae</taxon>
        <taxon>Mucilaginibacter</taxon>
    </lineage>
</organism>
<keyword evidence="3" id="KW-1185">Reference proteome</keyword>
<accession>A0A7L5E5T0</accession>
<reference evidence="2 3" key="1">
    <citation type="submission" date="2020-04" db="EMBL/GenBank/DDBJ databases">
        <title>Genome sequencing of novel species.</title>
        <authorList>
            <person name="Heo J."/>
            <person name="Kim S.-J."/>
            <person name="Kim J.-S."/>
            <person name="Hong S.-B."/>
            <person name="Kwon S.-W."/>
        </authorList>
    </citation>
    <scope>NUCLEOTIDE SEQUENCE [LARGE SCALE GENOMIC DNA]</scope>
    <source>
        <strain evidence="2 3">F39-2</strain>
    </source>
</reference>
<sequence length="105" mass="11598">MKLICLILSMLVLIFSAKPCCADQECEASYGAKKELTKSRNGKEKECQDCSPFFTCGSCVGFIVAKPGSYTIALVAEKLVPTYTPYRQPDLKEITLAIWQPPQLS</sequence>
<dbReference type="AlphaFoldDB" id="A0A7L5E5T0"/>
<proteinExistence type="predicted"/>
<evidence type="ECO:0000313" key="2">
    <source>
        <dbReference type="EMBL" id="QJD97669.1"/>
    </source>
</evidence>
<dbReference type="KEGG" id="mrob:HH214_18200"/>
<feature type="chain" id="PRO_5029790768" evidence="1">
    <location>
        <begin position="23"/>
        <end position="105"/>
    </location>
</feature>
<dbReference type="EMBL" id="CP051682">
    <property type="protein sequence ID" value="QJD97669.1"/>
    <property type="molecule type" value="Genomic_DNA"/>
</dbReference>
<gene>
    <name evidence="2" type="ORF">HH214_18200</name>
</gene>
<keyword evidence="1" id="KW-0732">Signal</keyword>
<evidence type="ECO:0000256" key="1">
    <source>
        <dbReference type="SAM" id="SignalP"/>
    </source>
</evidence>